<dbReference type="Pfam" id="PF05207">
    <property type="entry name" value="Zn_ribbon_CSL"/>
    <property type="match status" value="1"/>
</dbReference>
<sequence>MTSFYEEVSIDDMEFDEDQQIFFYQCPCGDKFQLSMSEILSGNDIAKCPSCSLLLKVLYDPEDFVEESGEEPPQQLKEPIVV</sequence>
<feature type="domain" description="DPH-type MB" evidence="8">
    <location>
        <begin position="4"/>
        <end position="60"/>
    </location>
</feature>
<dbReference type="GO" id="GO:0046872">
    <property type="term" value="F:metal ion binding"/>
    <property type="evidence" value="ECO:0007669"/>
    <property type="project" value="UniProtKB-KW"/>
</dbReference>
<keyword evidence="2" id="KW-0479">Metal-binding</keyword>
<accession>A0A6B2LUZ5</accession>
<dbReference type="FunFam" id="3.10.660.10:FF:000001">
    <property type="entry name" value="Diphthamide biosynthesis 3"/>
    <property type="match status" value="1"/>
</dbReference>
<dbReference type="PANTHER" id="PTHR21454">
    <property type="entry name" value="DPH3 HOMOLOG-RELATED"/>
    <property type="match status" value="1"/>
</dbReference>
<comment type="catalytic activity">
    <reaction evidence="7">
        <text>2 [3Fe-4S](0)-[protein] + 2 Fe(2+)-[Dph3] + NADH = 2 [4Fe-4S](1+)-[protein] + 2 [Dph3] + NAD(+) + H(+)</text>
        <dbReference type="Rhea" id="RHEA:71239"/>
        <dbReference type="Rhea" id="RHEA-COMP:17997"/>
        <dbReference type="Rhea" id="RHEA-COMP:17998"/>
        <dbReference type="Rhea" id="RHEA-COMP:18001"/>
        <dbReference type="Rhea" id="RHEA-COMP:18002"/>
        <dbReference type="ChEBI" id="CHEBI:15378"/>
        <dbReference type="ChEBI" id="CHEBI:29033"/>
        <dbReference type="ChEBI" id="CHEBI:33723"/>
        <dbReference type="ChEBI" id="CHEBI:47402"/>
        <dbReference type="ChEBI" id="CHEBI:57540"/>
        <dbReference type="ChEBI" id="CHEBI:57945"/>
        <dbReference type="ChEBI" id="CHEBI:83228"/>
    </reaction>
</comment>
<name>A0A6B2LUZ5_9EUKA</name>
<dbReference type="PANTHER" id="PTHR21454:SF31">
    <property type="entry name" value="DIPHTHAMIDE BIOSYNTHESIS PROTEIN 3"/>
    <property type="match status" value="1"/>
</dbReference>
<dbReference type="Gene3D" id="3.10.660.10">
    <property type="entry name" value="DPH Zinc finger"/>
    <property type="match status" value="1"/>
</dbReference>
<reference evidence="9" key="1">
    <citation type="journal article" date="2020" name="J. Eukaryot. Microbiol.">
        <title>De novo Sequencing, Assembly and Annotation of the Transcriptome for the Free-Living Testate Amoeba Arcella intermedia.</title>
        <authorList>
            <person name="Ribeiro G.M."/>
            <person name="Porfirio-Sousa A.L."/>
            <person name="Maurer-Alcala X.X."/>
            <person name="Katz L.A."/>
            <person name="Lahr D.J.G."/>
        </authorList>
    </citation>
    <scope>NUCLEOTIDE SEQUENCE</scope>
</reference>
<evidence type="ECO:0000259" key="8">
    <source>
        <dbReference type="PROSITE" id="PS51074"/>
    </source>
</evidence>
<dbReference type="GO" id="GO:0017183">
    <property type="term" value="P:protein histidyl modification to diphthamide"/>
    <property type="evidence" value="ECO:0007669"/>
    <property type="project" value="InterPro"/>
</dbReference>
<evidence type="ECO:0000256" key="5">
    <source>
        <dbReference type="ARBA" id="ARBA00036267"/>
    </source>
</evidence>
<dbReference type="AlphaFoldDB" id="A0A6B2LUZ5"/>
<dbReference type="InterPro" id="IPR007872">
    <property type="entry name" value="DPH_MB_dom"/>
</dbReference>
<evidence type="ECO:0000256" key="7">
    <source>
        <dbReference type="ARBA" id="ARBA00048125"/>
    </source>
</evidence>
<evidence type="ECO:0000256" key="6">
    <source>
        <dbReference type="ARBA" id="ARBA00041070"/>
    </source>
</evidence>
<keyword evidence="3" id="KW-0408">Iron</keyword>
<dbReference type="EMBL" id="GIBP01012150">
    <property type="protein sequence ID" value="NDV41119.1"/>
    <property type="molecule type" value="Transcribed_RNA"/>
</dbReference>
<protein>
    <recommendedName>
        <fullName evidence="6">Diphthamide biosynthesis protein 3</fullName>
    </recommendedName>
</protein>
<evidence type="ECO:0000313" key="9">
    <source>
        <dbReference type="EMBL" id="NDV41119.1"/>
    </source>
</evidence>
<comment type="similarity">
    <text evidence="4">Belongs to the DPH3 family.</text>
</comment>
<comment type="pathway">
    <text evidence="1">Protein modification; peptidyl-diphthamide biosynthesis.</text>
</comment>
<evidence type="ECO:0000256" key="1">
    <source>
        <dbReference type="ARBA" id="ARBA00005156"/>
    </source>
</evidence>
<dbReference type="InterPro" id="IPR044248">
    <property type="entry name" value="DPH3/4-like"/>
</dbReference>
<dbReference type="InterPro" id="IPR036671">
    <property type="entry name" value="DPH_MB_sf"/>
</dbReference>
<evidence type="ECO:0000256" key="3">
    <source>
        <dbReference type="ARBA" id="ARBA00023004"/>
    </source>
</evidence>
<dbReference type="SUPFAM" id="SSF144217">
    <property type="entry name" value="CSL zinc finger"/>
    <property type="match status" value="1"/>
</dbReference>
<comment type="catalytic activity">
    <reaction evidence="5">
        <text>[3Fe-4S](1+)-[protein] + Fe(2+)-[Dph3] = [3Fe-4S](0)-[protein] + Fe(3+)-[Dph3]</text>
        <dbReference type="Rhea" id="RHEA:71235"/>
        <dbReference type="Rhea" id="RHEA-COMP:17996"/>
        <dbReference type="Rhea" id="RHEA-COMP:17997"/>
        <dbReference type="Rhea" id="RHEA-COMP:18002"/>
        <dbReference type="Rhea" id="RHEA-COMP:18003"/>
        <dbReference type="ChEBI" id="CHEBI:29033"/>
        <dbReference type="ChEBI" id="CHEBI:29034"/>
        <dbReference type="ChEBI" id="CHEBI:33751"/>
        <dbReference type="ChEBI" id="CHEBI:47402"/>
        <dbReference type="ChEBI" id="CHEBI:83228"/>
    </reaction>
</comment>
<evidence type="ECO:0000256" key="4">
    <source>
        <dbReference type="ARBA" id="ARBA00024032"/>
    </source>
</evidence>
<organism evidence="9">
    <name type="scientific">Arcella intermedia</name>
    <dbReference type="NCBI Taxonomy" id="1963864"/>
    <lineage>
        <taxon>Eukaryota</taxon>
        <taxon>Amoebozoa</taxon>
        <taxon>Tubulinea</taxon>
        <taxon>Elardia</taxon>
        <taxon>Arcellinida</taxon>
        <taxon>Sphaerothecina</taxon>
        <taxon>Arcellidae</taxon>
        <taxon>Arcella</taxon>
    </lineage>
</organism>
<dbReference type="PROSITE" id="PS51074">
    <property type="entry name" value="DPH_MB"/>
    <property type="match status" value="1"/>
</dbReference>
<proteinExistence type="inferred from homology"/>
<evidence type="ECO:0000256" key="2">
    <source>
        <dbReference type="ARBA" id="ARBA00022723"/>
    </source>
</evidence>